<feature type="domain" description="Calponin-homology (CH)" evidence="22">
    <location>
        <begin position="560"/>
        <end position="665"/>
    </location>
</feature>
<dbReference type="FunFam" id="1.20.58.60:FF:000293">
    <property type="entry name" value="Spectrin, beta, non-erythrocytic 5"/>
    <property type="match status" value="1"/>
</dbReference>
<dbReference type="InterPro" id="IPR011992">
    <property type="entry name" value="EF-hand-dom_pair"/>
</dbReference>
<sequence>MFSWVNKEQGGRNKDGDMFQTVTEGLQSLYTKKLLPLEDAYLFHDFHSPALEEADFQSKPMVLLVGQYSTGKTTFIRYLLEQDFPGMRIGPEPTTDGFIAVMYGESEGVVPGNALVVDPRKPFRKLNAFGNAFLNRFICSQVPNQVLQSISIIDTPGILSGEKQRISRGYDFSEVLRWFGERVDRIILLFDAHKLDISDEFSEAIKAFRGQDDKIRVVLNKADQVDTQQLMRVYGALMWSLGKVINTPEVVRVYLGSFWAKPLQNTENRRLFEAEAQDLFRDIQGLPRNAALRKLNDLIKRARLAKVHAYIISYLKKEMPSLFGKEKKKEELIAHLPEIYQMLQREHHISPGDFPNVNKMQDQLVHYDFSKFPSLKMKLIESVDKMLSNKIAQLMNMIREEEGKHPVQIVMGGAFQGSEDGPFGHGYGEGISAGADTEDWIVSRDKPQYDEIFYTLMPINGKVTGVNAKKEMMSSRLPNTVLGKIWKLADCDKDGMLDDEEFALAQYLIKVKLEGYELPSELPPHLAESSELDIVKMSESADVDEYEHGRIRELQQQRMAVQKKTYTKWMNSVFSKNGEKVVLEDVYTELKTGVHLVRLLELISREKLPTPSRRTLRVHCLENNSVAINFLKTKIRVDLIGPENIVDGDRTLILGLIWIIILRFQIGAINLDEESGDASLARRSAKEALLIWCQRKTAGYNNVDVQDFSRSWRDGLAFNALIHAHRPDLFDYNHLHPGEARRNLGHAFGLAESEFGIMQLLDVEDIVVSHPDEKSIMTYVSLYYHYFSKMKQGKTIQKRIAKIVDLLKELDDMKREYELMVSDLLQWIRTKIVMLDDRSFPNSLPGMKQLVAAFKTFRTVEKPPKYQERGAIEAHLFILRTKLMANNQRAYVPPEGKNLGDIERTWTLLERAEYERERDLQNALLRLEQLEQLAQKFGRKASLREGYLMDTLQLVQKDDLKRLETLEEAQVAAQKLEALCTDVLAREPRFQALREMAAIIERENYHSKEQVVCRQINISKKWQTLLQQLQQKRDSVGDVVNTLAILKDTELISLDLKELQDQADSSDLGKHLPDVVDLLQKQELLDTKISSLGESLSAISSSALKGKHRDVSQVQRRVKELNSQYSSLLTLSQNRRRALEGQLKLFEFFYDCEEVESWIYEKWLLVQAASLGRDLSQIEQAIQNHKTLEAEVQSQESLCSQVVSRGQELRRGGHPNERDIQKWIQTLQKQWQQLRDQVTNRKNRLHAAIVIKQYFADAAEANSWLNDRKPLLTDEDYGKNEMSTIALLQRHQRLEKEMDAYASELKRLREQAQSAAQLASLTTEPQQSKIVHYSDSSGDEREAVKDKSSHALTQMQEFNAKIRFKYRGVKVTWDRGERLTILSKEKDDKMLVRDSNGNEQLVPSTYITELPSSKAPPTPTNNVVPENQTRKVSRPRRTRSMRRGTAEISTTSLPDPHFQKDTIENTQSSLEKDFNNLCQLLQYKAKILDETARLHRFYNACEEFESWMEDKENILNTFSSDSDNTEVVQAKYENFLTELASGKGQLDDVTKLGDELIKKQHSKKREIQSRYDQVTQRWKHIQALKDEKAQELLSSADIKSFLHTCEDAKSQLLEKLVQLDTSGLGTSASALQAEEQSQAQAEREIEALERKIEYLKSVAIMKRDCSPAESAAIMEEVSALEKLLRQVKDQAAKRQSILEEARRLQLFQKESRDLLLWAKAAEERLLEEDNSSDVASAQTLLNENQELKLEIEQQRTRLKSIEQLAKSLETSPGGKVTKDIQQTLDELNQELSRLDKLWSNRNRRLEQGLQLQKWNKEADRIDATITGHEARLMVKDLGDSVDGVHSLLGRQEEVEGLLAALDQNISLFHDRSQELIDKCHFASKHIHQRSRGIEERNKKLKNSCKQRNLELLASKTYQEFYRDAEELLIWMDEKFKIAEDESYRDPTNILRKLKRHEAAEKEMQANRVRLDRLIEAGEEMLSEDHYNSQNIRRKARQVQSRWNELERKMAERGDKLRQAGQQEQLMELLQDAKVKIEEIQRILQHAPKGHDLRSSRVLLKEHKQVEQEAQELADKINSIVSHAKHLATNHFDSQRILHETDMYLKLFKSLEKPLDHRRQQLEEDVALYSFYHDVDLELTWIAEHEPIADTSNYTKSLAGAISLLHNHKELQAEVNAHRQYLQRVLERGRAMGNREVNQRCKHLSAAWEELEDSCEKRFSHLNKELTREQILLDCAELEVSLSETSALVSTDYGKNELATQSLMKQHQIVDGQIEVLSAQVDELKSRVDQAVHAFGLEEIKRPYSHIRTQLTELQHSAAVREQRLQDAFYLHEFKRESSEMEEWISQEHLIASSDDYGSDYEHVLHLQRRFEVFLKQLDVGWERMRSCQEMAHRLSKNNHPESQFIQETQRLLSESWDELQHLAKSRKENLHKSEKCYKVYKDLSDALGHIEDRYKCIPDDIAKDLRGVEMQLRTHEALVNEMVGNELQMQELLDIADSILDQCSPELRGKIEEEQQVVVESWEKLRMCMEQREQELRLAKQHYFFLKTVQDYSLWCSQVLSGIKADESIRDVATCDLQLFQHQQLWAEIIAHEETYAQAVAMGQHLQEQDIPNVQEVQGKLRTLTDERERLTANWESKQKWLENTYQEQVFYRDIEHMEKLTNRQEVQLKNSDLGSTVDETDTLIKRHEAFEKILSAQEDKMVALQESADCLSKGGVTRGKSSYKNTLNTLRARRERIRDLSVKRREELELSRLFCIFTRDSSEAEEWVSERMQKMQEDSKMDLSNLQAKMKLLQKHQVFEAEILAHGKIIYCVQQTGQELLSLRHPESKEVKRSISSLISHWEALKDAIFTRGKILEGHRDFLEFLQKVEQVELWIREKEVMINIGDLGEDYEHCQQLLKKLSEFRSSSHGDMTVDDAHIKTINNLAAGLERQNCDELVTVKKRRQQLNERWNKFHGNLSSYKMKLKEALDVHSLIRDLEEVRDRASEKMLLLQGQGYGEDVESVENLIRRHEEMEREVRVIHERSTVLEKETKNRLRTHFDLSDKLSKKQQEITNTLMKLDKEIKLRKDHLQESHQLQLFKANQRLLLDWTLKQTAEMGKKGLPKTKAEAESLIVEHQDWMGEIDARAERIDSVKNFGQNLVKSGHSNTAEIKKALSKLDDAKGSLIQAWEERKITLDQALELQVFLGNLEQSESLLSNREAFLANDDVGSSLSEVEALQRKHALFENSLEAELQQVEDVDKYAQQLKLRKHYDSDNITKRSQAIQLRKERLLEISKARQKALEESAQLQKFLEDSYEACSWLNKKKSVAQDESWREPINLQAKILKHQSFEAEILANRNCIETLTKEGEKMLATGHPAKDKIKPRIMDLNEGWEQLLINCKEKKSRLHEAYQALQFLRLLEDVEEWLDTVEAELSQTDCGEDLASVSRLLKALQSLEEVVDGHLEKVQNLLDTAKNLSSQGNFQAREIQQQVWHMANRFNALAEPLEARRDTLESWQILFQFYRDIEDERVWIQDKLKATASKDFGTSLESTQGAVKKYQVMMQEITGRTPLVQAVHEAGQNLVRGRHFASEEISTRLAELNQLFDTLRKESENKGHLLKEALKIQTFLSEISEIDLWMEELKPVLESRDYGKSEETTEALLRKLDSVDLELVNHHEKIKSLKETGAEMENRGYPNSHLVSKSVINMEKQYENLLQLSLDYRTSLEDQYNLCVFERESRDLKSWLISHMNLAESKDFGQDLEDVETLQKKFEDFTIEVNTLGQNKLNTVQKLKQQVKSSEAQKREKDLLNLWEELQKAMKTRAQNLQSAHEVHQFDHDLDELKSWISEKKIMLDSEDMENDLIGVQALIRQHEGLERDLVVIEEDMQRRKEEGRALVRRCPQVREILSERMQEVEENWESLLEKASQCKHRLQQVMTVQQYLTDWRELMAWLRETLSLVTGEGLRGEVKDLAQLIKRHEEYHTQIERQLDKSGMVKNEGRRLMQEGNFMSEELEDHLAELQDLEVLVLQSWADRRDLYQEELELQQLQKELEQAEHWLNTYENVLTAQDYGDSVSDVLELMKKQEDLEAMIQAQSDRFKTLHNRKTQKEQRLQETYGEDIGSRKKPYRVTSLRRNHSDHPASVSQNYVAKHILRRNSSGRRDDIILTSAALRRNSSGKGDGSSTAPRVASMLKRTTSNSGDTTTSNSPSVKSSPDSSQSQNASYSRNHLVSSTNSDHTSMLENVVNTSGGINLSHKSSSLDNPKEVNFSSSNEVIDEHAKSIFLESNNVIKEIPKSIPLESNGERDKPPKPIHLESNEKIEEPPDSVQLHSNEETEEPSTSIHLNPPVPKPRKLAAVTVNPPPFSTLQPPSPPQSCPPPPPTLRKSAEEAKDFTEEPTKEPSSLAHKVRAGLVKMEGPLDIKLKQGGFKGMDHWETVYALLEEETLNLFNDQNAAEENCTRWPPITMAGAICRDNPYYRRKNYTFKLILNDGSHYLFAAPSHDEQQKWLEELQNCTGQRGVSENTGEEKIETTKQHVAELLDEPQTQVSTFEPERDSTENYEKEKEPPPKPPHTYYNQHRYPEKGESKDSVSLRGLRKNQTPDFPPPPPPQNQQESGSKEKSKNKNVFKKFFKM</sequence>
<dbReference type="SUPFAM" id="SSF47473">
    <property type="entry name" value="EF-hand"/>
    <property type="match status" value="1"/>
</dbReference>
<dbReference type="PROSITE" id="PS51718">
    <property type="entry name" value="G_DYNAMIN_2"/>
    <property type="match status" value="1"/>
</dbReference>
<feature type="domain" description="Calponin-homology (CH)" evidence="22">
    <location>
        <begin position="683"/>
        <end position="788"/>
    </location>
</feature>
<keyword evidence="12" id="KW-0967">Endosome</keyword>
<keyword evidence="16" id="KW-0472">Membrane</keyword>
<evidence type="ECO:0000256" key="20">
    <source>
        <dbReference type="SAM" id="MobiDB-lite"/>
    </source>
</evidence>
<dbReference type="SUPFAM" id="SSF50729">
    <property type="entry name" value="PH domain-like"/>
    <property type="match status" value="1"/>
</dbReference>
<dbReference type="PROSITE" id="PS00019">
    <property type="entry name" value="ACTININ_1"/>
    <property type="match status" value="1"/>
</dbReference>
<keyword evidence="6" id="KW-1003">Cell membrane</keyword>
<evidence type="ECO:0000256" key="14">
    <source>
        <dbReference type="ARBA" id="ARBA00022840"/>
    </source>
</evidence>
<dbReference type="SUPFAM" id="SSF46966">
    <property type="entry name" value="Spectrin repeat"/>
    <property type="match status" value="26"/>
</dbReference>
<dbReference type="SMART" id="SM00150">
    <property type="entry name" value="SPEC"/>
    <property type="match status" value="30"/>
</dbReference>
<dbReference type="InterPro" id="IPR001589">
    <property type="entry name" value="Actinin_actin-bd_CS"/>
</dbReference>
<dbReference type="FunFam" id="1.20.58.60:FF:000007">
    <property type="entry name" value="Spectrin alpha chain non-erythrocytic 1"/>
    <property type="match status" value="1"/>
</dbReference>
<dbReference type="InterPro" id="IPR002048">
    <property type="entry name" value="EF_hand_dom"/>
</dbReference>
<feature type="domain" description="PH" evidence="21">
    <location>
        <begin position="4395"/>
        <end position="4500"/>
    </location>
</feature>
<dbReference type="Pfam" id="PF00435">
    <property type="entry name" value="Spectrin"/>
    <property type="match status" value="29"/>
</dbReference>
<accession>A0AA88MU38</accession>
<dbReference type="FunFam" id="1.20.58.60:FF:000191">
    <property type="entry name" value="Spectrin, beta, non-erythrocytic 5"/>
    <property type="match status" value="1"/>
</dbReference>
<evidence type="ECO:0000256" key="10">
    <source>
        <dbReference type="ARBA" id="ARBA00022737"/>
    </source>
</evidence>
<dbReference type="GO" id="GO:0051693">
    <property type="term" value="P:actin filament capping"/>
    <property type="evidence" value="ECO:0007669"/>
    <property type="project" value="UniProtKB-KW"/>
</dbReference>
<comment type="similarity">
    <text evidence="4">Belongs to the spectrin family.</text>
</comment>
<feature type="compositionally biased region" description="Pro residues" evidence="20">
    <location>
        <begin position="4343"/>
        <end position="4365"/>
    </location>
</feature>
<dbReference type="GO" id="GO:0005525">
    <property type="term" value="F:GTP binding"/>
    <property type="evidence" value="ECO:0007669"/>
    <property type="project" value="InterPro"/>
</dbReference>
<dbReference type="InterPro" id="IPR031692">
    <property type="entry name" value="EHD_N"/>
</dbReference>
<dbReference type="Gene3D" id="1.10.418.10">
    <property type="entry name" value="Calponin-like domain"/>
    <property type="match status" value="2"/>
</dbReference>
<evidence type="ECO:0000259" key="23">
    <source>
        <dbReference type="PROSITE" id="PS50031"/>
    </source>
</evidence>
<dbReference type="CDD" id="cd00176">
    <property type="entry name" value="SPEC"/>
    <property type="match status" value="16"/>
</dbReference>
<keyword evidence="27" id="KW-1185">Reference proteome</keyword>
<dbReference type="EMBL" id="JAVHJS010000011">
    <property type="protein sequence ID" value="KAK2843192.1"/>
    <property type="molecule type" value="Genomic_DNA"/>
</dbReference>
<reference evidence="26" key="1">
    <citation type="submission" date="2023-08" db="EMBL/GenBank/DDBJ databases">
        <title>Pelteobagrus vachellii genome.</title>
        <authorList>
            <person name="Liu H."/>
        </authorList>
    </citation>
    <scope>NUCLEOTIDE SEQUENCE</scope>
    <source>
        <strain evidence="26">PRFRI_2022a</strain>
        <tissue evidence="26">Muscle</tissue>
    </source>
</reference>
<dbReference type="GO" id="GO:0003779">
    <property type="term" value="F:actin binding"/>
    <property type="evidence" value="ECO:0007669"/>
    <property type="project" value="UniProtKB-KW"/>
</dbReference>
<dbReference type="InterPro" id="IPR036872">
    <property type="entry name" value="CH_dom_sf"/>
</dbReference>
<dbReference type="PROSITE" id="PS50021">
    <property type="entry name" value="CH"/>
    <property type="match status" value="2"/>
</dbReference>
<proteinExistence type="inferred from homology"/>
<dbReference type="InterPro" id="IPR011993">
    <property type="entry name" value="PH-like_dom_sf"/>
</dbReference>
<dbReference type="GO" id="GO:0005524">
    <property type="term" value="F:ATP binding"/>
    <property type="evidence" value="ECO:0007669"/>
    <property type="project" value="UniProtKB-KW"/>
</dbReference>
<evidence type="ECO:0000256" key="13">
    <source>
        <dbReference type="ARBA" id="ARBA00022837"/>
    </source>
</evidence>
<dbReference type="Pfam" id="PF00169">
    <property type="entry name" value="PH"/>
    <property type="match status" value="1"/>
</dbReference>
<evidence type="ECO:0000256" key="7">
    <source>
        <dbReference type="ARBA" id="ARBA00022490"/>
    </source>
</evidence>
<feature type="compositionally biased region" description="Low complexity" evidence="20">
    <location>
        <begin position="4178"/>
        <end position="4208"/>
    </location>
</feature>
<dbReference type="InterPro" id="IPR027417">
    <property type="entry name" value="P-loop_NTPase"/>
</dbReference>
<feature type="compositionally biased region" description="Basic and acidic residues" evidence="20">
    <location>
        <begin position="4563"/>
        <end position="4574"/>
    </location>
</feature>
<feature type="compositionally biased region" description="Basic residues" evidence="20">
    <location>
        <begin position="4106"/>
        <end position="4119"/>
    </location>
</feature>
<dbReference type="CDD" id="cd21247">
    <property type="entry name" value="CH_SPTBN5_rpt1"/>
    <property type="match status" value="1"/>
</dbReference>
<dbReference type="FunFam" id="1.20.58.60:FF:000172">
    <property type="entry name" value="Spectrin beta chain"/>
    <property type="match status" value="1"/>
</dbReference>
<dbReference type="PROSITE" id="PS50003">
    <property type="entry name" value="PH_DOMAIN"/>
    <property type="match status" value="1"/>
</dbReference>
<dbReference type="Pfam" id="PF16880">
    <property type="entry name" value="EHD_N"/>
    <property type="match status" value="1"/>
</dbReference>
<evidence type="ECO:0000256" key="19">
    <source>
        <dbReference type="SAM" id="Coils"/>
    </source>
</evidence>
<dbReference type="FunFam" id="1.10.418.10:FF:000089">
    <property type="entry name" value="Spectrin beta chain"/>
    <property type="match status" value="1"/>
</dbReference>
<dbReference type="GO" id="GO:0005856">
    <property type="term" value="C:cytoskeleton"/>
    <property type="evidence" value="ECO:0007669"/>
    <property type="project" value="UniProtKB-SubCell"/>
</dbReference>
<feature type="compositionally biased region" description="Basic and acidic residues" evidence="20">
    <location>
        <begin position="4535"/>
        <end position="4551"/>
    </location>
</feature>
<dbReference type="InterPro" id="IPR018247">
    <property type="entry name" value="EF_Hand_1_Ca_BS"/>
</dbReference>
<dbReference type="FunFam" id="3.40.50.300:FF:000147">
    <property type="entry name" value="EH domain-containing protein 1"/>
    <property type="match status" value="1"/>
</dbReference>
<evidence type="ECO:0000256" key="16">
    <source>
        <dbReference type="ARBA" id="ARBA00023136"/>
    </source>
</evidence>
<dbReference type="PANTHER" id="PTHR11915">
    <property type="entry name" value="SPECTRIN/FILAMIN RELATED CYTOSKELETAL PROTEIN"/>
    <property type="match status" value="1"/>
</dbReference>
<evidence type="ECO:0000256" key="3">
    <source>
        <dbReference type="ARBA" id="ARBA00004413"/>
    </source>
</evidence>
<keyword evidence="18" id="KW-0206">Cytoskeleton</keyword>
<evidence type="ECO:0000256" key="4">
    <source>
        <dbReference type="ARBA" id="ARBA00006826"/>
    </source>
</evidence>
<protein>
    <recommendedName>
        <fullName evidence="28">Spectrin beta chain, non-erythrocytic 5</fullName>
    </recommendedName>
</protein>
<keyword evidence="10" id="KW-0677">Repeat</keyword>
<dbReference type="InterPro" id="IPR030381">
    <property type="entry name" value="G_DYNAMIN_dom"/>
</dbReference>
<feature type="compositionally biased region" description="Basic residues" evidence="20">
    <location>
        <begin position="4607"/>
        <end position="4617"/>
    </location>
</feature>
<dbReference type="FunFam" id="1.10.238.10:FF:000038">
    <property type="entry name" value="EH domain-containing protein 3"/>
    <property type="match status" value="1"/>
</dbReference>
<dbReference type="InterPro" id="IPR002017">
    <property type="entry name" value="Spectrin_repeat"/>
</dbReference>
<evidence type="ECO:0000313" key="26">
    <source>
        <dbReference type="EMBL" id="KAK2843192.1"/>
    </source>
</evidence>
<feature type="region of interest" description="Disordered" evidence="20">
    <location>
        <begin position="4522"/>
        <end position="4617"/>
    </location>
</feature>
<feature type="compositionally biased region" description="Basic and acidic residues" evidence="20">
    <location>
        <begin position="4285"/>
        <end position="4305"/>
    </location>
</feature>
<evidence type="ECO:0000256" key="11">
    <source>
        <dbReference type="ARBA" id="ARBA00022741"/>
    </source>
</evidence>
<dbReference type="SMART" id="SM00033">
    <property type="entry name" value="CH"/>
    <property type="match status" value="2"/>
</dbReference>
<dbReference type="SMART" id="SM00027">
    <property type="entry name" value="EH"/>
    <property type="match status" value="1"/>
</dbReference>
<evidence type="ECO:0000256" key="15">
    <source>
        <dbReference type="ARBA" id="ARBA00023134"/>
    </source>
</evidence>
<feature type="coiled-coil region" evidence="19">
    <location>
        <begin position="1737"/>
        <end position="1797"/>
    </location>
</feature>
<feature type="compositionally biased region" description="Polar residues" evidence="20">
    <location>
        <begin position="4209"/>
        <end position="4218"/>
    </location>
</feature>
<evidence type="ECO:0000259" key="22">
    <source>
        <dbReference type="PROSITE" id="PS50021"/>
    </source>
</evidence>
<dbReference type="GO" id="GO:0010008">
    <property type="term" value="C:endosome membrane"/>
    <property type="evidence" value="ECO:0007669"/>
    <property type="project" value="UniProtKB-SubCell"/>
</dbReference>
<evidence type="ECO:0000256" key="1">
    <source>
        <dbReference type="ARBA" id="ARBA00004125"/>
    </source>
</evidence>
<dbReference type="FunFam" id="1.20.58.60:FF:000375">
    <property type="entry name" value="Spectrin, beta, non-erythrocytic 5"/>
    <property type="match status" value="1"/>
</dbReference>
<dbReference type="CDD" id="cd09913">
    <property type="entry name" value="EHD"/>
    <property type="match status" value="1"/>
</dbReference>
<keyword evidence="17" id="KW-0009">Actin-binding</keyword>
<organism evidence="26 27">
    <name type="scientific">Tachysurus vachellii</name>
    <name type="common">Darkbarbel catfish</name>
    <name type="synonym">Pelteobagrus vachellii</name>
    <dbReference type="NCBI Taxonomy" id="175792"/>
    <lineage>
        <taxon>Eukaryota</taxon>
        <taxon>Metazoa</taxon>
        <taxon>Chordata</taxon>
        <taxon>Craniata</taxon>
        <taxon>Vertebrata</taxon>
        <taxon>Euteleostomi</taxon>
        <taxon>Actinopterygii</taxon>
        <taxon>Neopterygii</taxon>
        <taxon>Teleostei</taxon>
        <taxon>Ostariophysi</taxon>
        <taxon>Siluriformes</taxon>
        <taxon>Bagridae</taxon>
        <taxon>Tachysurus</taxon>
    </lineage>
</organism>
<feature type="coiled-coil region" evidence="19">
    <location>
        <begin position="1956"/>
        <end position="2075"/>
    </location>
</feature>
<dbReference type="GO" id="GO:0005886">
    <property type="term" value="C:plasma membrane"/>
    <property type="evidence" value="ECO:0007669"/>
    <property type="project" value="UniProtKB-SubCell"/>
</dbReference>
<dbReference type="Gene3D" id="1.10.268.20">
    <property type="match status" value="1"/>
</dbReference>
<dbReference type="Pfam" id="PF18150">
    <property type="entry name" value="DUF5600"/>
    <property type="match status" value="1"/>
</dbReference>
<feature type="compositionally biased region" description="Basic and acidic residues" evidence="20">
    <location>
        <begin position="4368"/>
        <end position="4382"/>
    </location>
</feature>
<dbReference type="Pfam" id="PF00350">
    <property type="entry name" value="Dynamin_N"/>
    <property type="match status" value="1"/>
</dbReference>
<feature type="domain" description="Dynamin-type G" evidence="25">
    <location>
        <begin position="56"/>
        <end position="287"/>
    </location>
</feature>
<keyword evidence="11" id="KW-0547">Nucleotide-binding</keyword>
<keyword evidence="14" id="KW-0067">ATP-binding</keyword>
<feature type="region of interest" description="Disordered" evidence="20">
    <location>
        <begin position="1409"/>
        <end position="1460"/>
    </location>
</feature>
<comment type="caution">
    <text evidence="26">The sequence shown here is derived from an EMBL/GenBank/DDBJ whole genome shotgun (WGS) entry which is preliminary data.</text>
</comment>
<evidence type="ECO:0000259" key="24">
    <source>
        <dbReference type="PROSITE" id="PS50222"/>
    </source>
</evidence>
<dbReference type="SMART" id="SM00233">
    <property type="entry name" value="PH"/>
    <property type="match status" value="1"/>
</dbReference>
<evidence type="ECO:0000259" key="25">
    <source>
        <dbReference type="PROSITE" id="PS51718"/>
    </source>
</evidence>
<evidence type="ECO:0000256" key="6">
    <source>
        <dbReference type="ARBA" id="ARBA00022475"/>
    </source>
</evidence>
<evidence type="ECO:0000256" key="17">
    <source>
        <dbReference type="ARBA" id="ARBA00023203"/>
    </source>
</evidence>
<dbReference type="InterPro" id="IPR001849">
    <property type="entry name" value="PH_domain"/>
</dbReference>
<dbReference type="Gene3D" id="1.20.58.60">
    <property type="match status" value="20"/>
</dbReference>
<dbReference type="FunFam" id="1.20.58.60:FF:000553">
    <property type="entry name" value="Spectrin, beta, non-erythrocytic 5"/>
    <property type="match status" value="1"/>
</dbReference>
<keyword evidence="15" id="KW-0342">GTP-binding</keyword>
<evidence type="ECO:0000313" key="27">
    <source>
        <dbReference type="Proteomes" id="UP001187315"/>
    </source>
</evidence>
<feature type="region of interest" description="Disordered" evidence="20">
    <location>
        <begin position="4087"/>
        <end position="4131"/>
    </location>
</feature>
<keyword evidence="19" id="KW-0175">Coiled coil</keyword>
<evidence type="ECO:0000259" key="21">
    <source>
        <dbReference type="PROSITE" id="PS50003"/>
    </source>
</evidence>
<comment type="subcellular location">
    <subcellularLocation>
        <location evidence="3">Cell membrane</location>
        <topology evidence="3">Peripheral membrane protein</topology>
        <orientation evidence="3">Cytoplasmic side</orientation>
    </subcellularLocation>
    <subcellularLocation>
        <location evidence="2">Cytoplasm</location>
        <location evidence="2">Cytoskeleton</location>
    </subcellularLocation>
    <subcellularLocation>
        <location evidence="1">Endosome membrane</location>
        <topology evidence="1">Peripheral membrane protein</topology>
        <orientation evidence="1">Cytoplasmic side</orientation>
    </subcellularLocation>
</comment>
<evidence type="ECO:0000256" key="18">
    <source>
        <dbReference type="ARBA" id="ARBA00023212"/>
    </source>
</evidence>
<evidence type="ECO:0000256" key="8">
    <source>
        <dbReference type="ARBA" id="ARBA00022553"/>
    </source>
</evidence>
<evidence type="ECO:0000256" key="12">
    <source>
        <dbReference type="ARBA" id="ARBA00022753"/>
    </source>
</evidence>
<keyword evidence="7" id="KW-0963">Cytoplasm</keyword>
<keyword evidence="5" id="KW-0117">Actin capping</keyword>
<dbReference type="GO" id="GO:0005509">
    <property type="term" value="F:calcium ion binding"/>
    <property type="evidence" value="ECO:0007669"/>
    <property type="project" value="InterPro"/>
</dbReference>
<dbReference type="PROSITE" id="PS00020">
    <property type="entry name" value="ACTININ_2"/>
    <property type="match status" value="1"/>
</dbReference>
<feature type="compositionally biased region" description="Basic residues" evidence="20">
    <location>
        <begin position="1431"/>
        <end position="1442"/>
    </location>
</feature>
<feature type="coiled-coil region" evidence="19">
    <location>
        <begin position="796"/>
        <end position="823"/>
    </location>
</feature>
<dbReference type="Pfam" id="PF00307">
    <property type="entry name" value="CH"/>
    <property type="match status" value="2"/>
</dbReference>
<feature type="region of interest" description="Disordered" evidence="20">
    <location>
        <begin position="4176"/>
        <end position="4218"/>
    </location>
</feature>
<dbReference type="PROSITE" id="PS50031">
    <property type="entry name" value="EH"/>
    <property type="match status" value="1"/>
</dbReference>
<keyword evidence="13" id="KW-0106">Calcium</keyword>
<dbReference type="InterPro" id="IPR045063">
    <property type="entry name" value="Dynamin_N"/>
</dbReference>
<dbReference type="FunFam" id="1.20.58.60:FF:000011">
    <property type="entry name" value="Spectrin beta chain"/>
    <property type="match status" value="1"/>
</dbReference>
<feature type="coiled-coil region" evidence="19">
    <location>
        <begin position="4017"/>
        <end position="4047"/>
    </location>
</feature>
<feature type="region of interest" description="Disordered" evidence="20">
    <location>
        <begin position="1316"/>
        <end position="1342"/>
    </location>
</feature>
<feature type="domain" description="EH" evidence="23">
    <location>
        <begin position="445"/>
        <end position="533"/>
    </location>
</feature>
<feature type="domain" description="EF-hand" evidence="24">
    <location>
        <begin position="477"/>
        <end position="512"/>
    </location>
</feature>
<dbReference type="InterPro" id="IPR000261">
    <property type="entry name" value="EH_dom"/>
</dbReference>
<dbReference type="Gene3D" id="1.10.238.10">
    <property type="entry name" value="EF-hand"/>
    <property type="match status" value="1"/>
</dbReference>
<dbReference type="SUPFAM" id="SSF47576">
    <property type="entry name" value="Calponin-homology domain, CH-domain"/>
    <property type="match status" value="1"/>
</dbReference>
<feature type="coiled-coil region" evidence="19">
    <location>
        <begin position="2977"/>
        <end position="3026"/>
    </location>
</feature>
<feature type="coiled-coil region" evidence="19">
    <location>
        <begin position="3848"/>
        <end position="3907"/>
    </location>
</feature>
<evidence type="ECO:0000256" key="5">
    <source>
        <dbReference type="ARBA" id="ARBA00022467"/>
    </source>
</evidence>
<dbReference type="Gene3D" id="2.30.29.30">
    <property type="entry name" value="Pleckstrin-homology domain (PH domain)/Phosphotyrosine-binding domain (PTB)"/>
    <property type="match status" value="1"/>
</dbReference>
<dbReference type="InterPro" id="IPR018159">
    <property type="entry name" value="Spectrin/alpha-actinin"/>
</dbReference>
<keyword evidence="9" id="KW-0479">Metal-binding</keyword>
<feature type="region of interest" description="Disordered" evidence="20">
    <location>
        <begin position="4278"/>
        <end position="4387"/>
    </location>
</feature>
<keyword evidence="8" id="KW-0597">Phosphoprotein</keyword>
<dbReference type="SUPFAM" id="SSF52540">
    <property type="entry name" value="P-loop containing nucleoside triphosphate hydrolases"/>
    <property type="match status" value="1"/>
</dbReference>
<evidence type="ECO:0000256" key="2">
    <source>
        <dbReference type="ARBA" id="ARBA00004245"/>
    </source>
</evidence>
<dbReference type="PROSITE" id="PS00018">
    <property type="entry name" value="EF_HAND_1"/>
    <property type="match status" value="1"/>
</dbReference>
<dbReference type="CDD" id="cd00052">
    <property type="entry name" value="EH"/>
    <property type="match status" value="1"/>
</dbReference>
<dbReference type="InterPro" id="IPR040990">
    <property type="entry name" value="DUF5600"/>
</dbReference>
<dbReference type="Gene3D" id="3.40.50.300">
    <property type="entry name" value="P-loop containing nucleotide triphosphate hydrolases"/>
    <property type="match status" value="1"/>
</dbReference>
<name>A0AA88MU38_TACVA</name>
<dbReference type="InterPro" id="IPR001715">
    <property type="entry name" value="CH_dom"/>
</dbReference>
<feature type="coiled-coil region" evidence="19">
    <location>
        <begin position="1631"/>
        <end position="1700"/>
    </location>
</feature>
<gene>
    <name evidence="26" type="ORF">Q7C36_011407</name>
</gene>
<dbReference type="Pfam" id="PF12763">
    <property type="entry name" value="EH"/>
    <property type="match status" value="1"/>
</dbReference>
<dbReference type="PROSITE" id="PS50222">
    <property type="entry name" value="EF_HAND_2"/>
    <property type="match status" value="1"/>
</dbReference>
<dbReference type="Proteomes" id="UP001187315">
    <property type="component" value="Unassembled WGS sequence"/>
</dbReference>
<evidence type="ECO:0008006" key="28">
    <source>
        <dbReference type="Google" id="ProtNLM"/>
    </source>
</evidence>
<dbReference type="FunFam" id="1.10.418.10:FF:000001">
    <property type="entry name" value="Actinin alpha 1"/>
    <property type="match status" value="1"/>
</dbReference>
<evidence type="ECO:0000256" key="9">
    <source>
        <dbReference type="ARBA" id="ARBA00022723"/>
    </source>
</evidence>